<keyword evidence="10" id="KW-1133">Transmembrane helix</keyword>
<evidence type="ECO:0000256" key="5">
    <source>
        <dbReference type="ARBA" id="ARBA00014651"/>
    </source>
</evidence>
<dbReference type="Proteomes" id="UP001412239">
    <property type="component" value="Unassembled WGS sequence"/>
</dbReference>
<dbReference type="SMART" id="SM00318">
    <property type="entry name" value="SNc"/>
    <property type="match status" value="1"/>
</dbReference>
<feature type="domain" description="TNase-like" evidence="11">
    <location>
        <begin position="77"/>
        <end position="255"/>
    </location>
</feature>
<keyword evidence="9" id="KW-0106">Calcium</keyword>
<dbReference type="PROSITE" id="PS50830">
    <property type="entry name" value="TNASE_3"/>
    <property type="match status" value="1"/>
</dbReference>
<organism evidence="12 13">
    <name type="scientific">Tuber aestivum</name>
    <name type="common">summer truffle</name>
    <dbReference type="NCBI Taxonomy" id="59557"/>
    <lineage>
        <taxon>Eukaryota</taxon>
        <taxon>Fungi</taxon>
        <taxon>Dikarya</taxon>
        <taxon>Ascomycota</taxon>
        <taxon>Pezizomycotina</taxon>
        <taxon>Pezizomycetes</taxon>
        <taxon>Pezizales</taxon>
        <taxon>Tuberaceae</taxon>
        <taxon>Tuber</taxon>
    </lineage>
</organism>
<reference evidence="12" key="1">
    <citation type="submission" date="2015-10" db="EMBL/GenBank/DDBJ databases">
        <authorList>
            <person name="Regsiter A."/>
            <person name="william w."/>
        </authorList>
    </citation>
    <scope>NUCLEOTIDE SEQUENCE</scope>
    <source>
        <strain evidence="12">Montdore</strain>
    </source>
</reference>
<dbReference type="AlphaFoldDB" id="A0A292PHK3"/>
<dbReference type="Gene3D" id="2.40.50.90">
    <property type="match status" value="1"/>
</dbReference>
<comment type="similarity">
    <text evidence="3">Belongs to the LCL3 family.</text>
</comment>
<evidence type="ECO:0000256" key="8">
    <source>
        <dbReference type="ARBA" id="ARBA00022801"/>
    </source>
</evidence>
<keyword evidence="10" id="KW-0812">Transmembrane</keyword>
<evidence type="ECO:0000256" key="6">
    <source>
        <dbReference type="ARBA" id="ARBA00022722"/>
    </source>
</evidence>
<dbReference type="InterPro" id="IPR035437">
    <property type="entry name" value="SNase_OB-fold_sf"/>
</dbReference>
<dbReference type="SUPFAM" id="SSF50199">
    <property type="entry name" value="Staphylococcal nuclease"/>
    <property type="match status" value="1"/>
</dbReference>
<accession>A0A292PHK3</accession>
<keyword evidence="6" id="KW-0540">Nuclease</keyword>
<evidence type="ECO:0000256" key="3">
    <source>
        <dbReference type="ARBA" id="ARBA00005435"/>
    </source>
</evidence>
<keyword evidence="13" id="KW-1185">Reference proteome</keyword>
<dbReference type="EMBL" id="LN891357">
    <property type="protein sequence ID" value="CUS06782.1"/>
    <property type="molecule type" value="Genomic_DNA"/>
</dbReference>
<protein>
    <recommendedName>
        <fullName evidence="4">Probable endonuclease LCL3</fullName>
    </recommendedName>
    <alternativeName>
        <fullName evidence="5">Probable endonuclease lcl3</fullName>
    </alternativeName>
</protein>
<dbReference type="GO" id="GO:0005739">
    <property type="term" value="C:mitochondrion"/>
    <property type="evidence" value="ECO:0007669"/>
    <property type="project" value="UniProtKB-SubCell"/>
</dbReference>
<dbReference type="PANTHER" id="PTHR12302">
    <property type="entry name" value="EBNA2 BINDING PROTEIN P100"/>
    <property type="match status" value="1"/>
</dbReference>
<evidence type="ECO:0000256" key="1">
    <source>
        <dbReference type="ARBA" id="ARBA00004167"/>
    </source>
</evidence>
<feature type="transmembrane region" description="Helical" evidence="10">
    <location>
        <begin position="38"/>
        <end position="56"/>
    </location>
</feature>
<evidence type="ECO:0000256" key="4">
    <source>
        <dbReference type="ARBA" id="ARBA00013404"/>
    </source>
</evidence>
<evidence type="ECO:0000313" key="12">
    <source>
        <dbReference type="EMBL" id="CUS06782.1"/>
    </source>
</evidence>
<evidence type="ECO:0000256" key="10">
    <source>
        <dbReference type="SAM" id="Phobius"/>
    </source>
</evidence>
<evidence type="ECO:0000259" key="11">
    <source>
        <dbReference type="PROSITE" id="PS50830"/>
    </source>
</evidence>
<proteinExistence type="inferred from homology"/>
<dbReference type="Pfam" id="PF00565">
    <property type="entry name" value="SNase"/>
    <property type="match status" value="1"/>
</dbReference>
<dbReference type="GO" id="GO:0016787">
    <property type="term" value="F:hydrolase activity"/>
    <property type="evidence" value="ECO:0007669"/>
    <property type="project" value="UniProtKB-KW"/>
</dbReference>
<gene>
    <name evidence="12" type="ORF">GSTUAT00009146001</name>
</gene>
<keyword evidence="10" id="KW-0472">Membrane</keyword>
<comment type="subcellular location">
    <subcellularLocation>
        <location evidence="1">Membrane</location>
        <topology evidence="1">Single-pass membrane protein</topology>
    </subcellularLocation>
    <subcellularLocation>
        <location evidence="2">Mitochondrion</location>
    </subcellularLocation>
</comment>
<dbReference type="PANTHER" id="PTHR12302:SF3">
    <property type="entry name" value="SERINE_THREONINE-PROTEIN KINASE 31"/>
    <property type="match status" value="1"/>
</dbReference>
<sequence length="275" mass="31110">MKWPPPSSDDNSGRIRRFTECVRSGELFTAEVLLSPEVLFPTVVLTSGTLAAIYFYSHYVRRIPMTSEIYPSFFRRRSLFGTVTSVGDGDNFRLFHTPGGRLMGWGWMPGRKVPTVKKGLRDVTVIHPLRSGKPEGLIGVLQLHVRLAGIDAPECAHFGKTAQPGSSEALAWLRNYILSHRVRAYIYRRDQYERVVASVKVRKGLFRRDVGLEMLKAGMATVYESKMGAEFGSLEKRYREAEAVARRQRIGIWALSKKQFISPGAYKKGLRERGL</sequence>
<keyword evidence="8" id="KW-0378">Hydrolase</keyword>
<keyword evidence="7" id="KW-0255">Endonuclease</keyword>
<evidence type="ECO:0000256" key="7">
    <source>
        <dbReference type="ARBA" id="ARBA00022759"/>
    </source>
</evidence>
<dbReference type="GO" id="GO:0016020">
    <property type="term" value="C:membrane"/>
    <property type="evidence" value="ECO:0007669"/>
    <property type="project" value="UniProtKB-SubCell"/>
</dbReference>
<evidence type="ECO:0000256" key="2">
    <source>
        <dbReference type="ARBA" id="ARBA00004173"/>
    </source>
</evidence>
<name>A0A292PHK3_9PEZI</name>
<dbReference type="GO" id="GO:0004519">
    <property type="term" value="F:endonuclease activity"/>
    <property type="evidence" value="ECO:0007669"/>
    <property type="project" value="UniProtKB-KW"/>
</dbReference>
<dbReference type="InterPro" id="IPR016071">
    <property type="entry name" value="Staphylococal_nuclease_OB-fold"/>
</dbReference>
<evidence type="ECO:0000256" key="9">
    <source>
        <dbReference type="ARBA" id="ARBA00022837"/>
    </source>
</evidence>
<evidence type="ECO:0000313" key="13">
    <source>
        <dbReference type="Proteomes" id="UP001412239"/>
    </source>
</evidence>